<feature type="non-terminal residue" evidence="3">
    <location>
        <position position="1"/>
    </location>
</feature>
<feature type="compositionally biased region" description="Polar residues" evidence="1">
    <location>
        <begin position="1"/>
        <end position="12"/>
    </location>
</feature>
<dbReference type="GO" id="GO:0045892">
    <property type="term" value="P:negative regulation of DNA-templated transcription"/>
    <property type="evidence" value="ECO:0007669"/>
    <property type="project" value="TreeGrafter"/>
</dbReference>
<evidence type="ECO:0000313" key="3">
    <source>
        <dbReference type="EMBL" id="JAG06494.1"/>
    </source>
</evidence>
<gene>
    <name evidence="3" type="primary">Bahd1_1</name>
    <name evidence="3" type="ORF">CM83_26783</name>
</gene>
<feature type="domain" description="BAH" evidence="2">
    <location>
        <begin position="668"/>
        <end position="820"/>
    </location>
</feature>
<dbReference type="InterPro" id="IPR001025">
    <property type="entry name" value="BAH_dom"/>
</dbReference>
<dbReference type="PANTHER" id="PTHR46576">
    <property type="entry name" value="BROMO ADJACENT HOMOLOGY DOMAIN-CONTAINING 1 PROTEIN"/>
    <property type="match status" value="1"/>
</dbReference>
<dbReference type="InterPro" id="IPR053032">
    <property type="entry name" value="BAH_domain-containing"/>
</dbReference>
<reference evidence="3" key="2">
    <citation type="submission" date="2014-07" db="EMBL/GenBank/DDBJ databases">
        <authorList>
            <person name="Hull J."/>
        </authorList>
    </citation>
    <scope>NUCLEOTIDE SEQUENCE</scope>
</reference>
<feature type="region of interest" description="Disordered" evidence="1">
    <location>
        <begin position="306"/>
        <end position="496"/>
    </location>
</feature>
<feature type="compositionally biased region" description="Pro residues" evidence="1">
    <location>
        <begin position="104"/>
        <end position="124"/>
    </location>
</feature>
<dbReference type="GO" id="GO:0005677">
    <property type="term" value="C:chromatin silencing complex"/>
    <property type="evidence" value="ECO:0007669"/>
    <property type="project" value="TreeGrafter"/>
</dbReference>
<dbReference type="Pfam" id="PF01426">
    <property type="entry name" value="BAH"/>
    <property type="match status" value="1"/>
</dbReference>
<feature type="region of interest" description="Disordered" evidence="1">
    <location>
        <begin position="72"/>
        <end position="124"/>
    </location>
</feature>
<feature type="compositionally biased region" description="Low complexity" evidence="1">
    <location>
        <begin position="270"/>
        <end position="282"/>
    </location>
</feature>
<dbReference type="EMBL" id="GBHO01037110">
    <property type="protein sequence ID" value="JAG06494.1"/>
    <property type="molecule type" value="Transcribed_RNA"/>
</dbReference>
<dbReference type="GO" id="GO:0000976">
    <property type="term" value="F:transcription cis-regulatory region binding"/>
    <property type="evidence" value="ECO:0007669"/>
    <property type="project" value="TreeGrafter"/>
</dbReference>
<name>A0A0A9WFB8_LYGHE</name>
<sequence>EAVGSPSGSCKSYTPLGALSSMQPPGNSSPLMRRHPCSTSAFSAPPPYHHHQDMHGYYQPAGPLISHHYHAAASSSTSTLPAVSAPPAAPSKGSPGPEQTSRPGDPPSEPPPPQEYRPPPFASAGYPPPPHNYYSYLQPPYQECYSPYLKYPPHPGFRRGFWPGHGPGPGASSTSGGPMVTSDPYHGPPPGPGGPVEPFPHPHPVAQPPPQPYYYPHAAPPTCYTHPAPLRAPMFMSDPSYQPCPCPTMSSFPKNVLTGPLTGASKGPVQQQAQNSAQMSQQVTTGLSSSEQQAQQQVVQQQGLSVPAATQPASSMPNVALALSLETNNPHHGPPSPARGSAGLPPPASPALSTARNPPSWSPPNIIETEPTKETKTREEIRPAEPSPPPPQTLVAEGPPLLENQVQAAQRRPRPPKRKPSIERQVSPVAVEENEAEPDKPLSVPEPSPEVVPKRRRSVTPVRSKSEPVKLPPINTRGQTKKPADKPLSAANPEKKPKLTMPEVLKPVVNGIPKPVTNGLSKPAPKIMDGALVKKVNGIVQKPAPLLKNGISKSSKPVCQVGVQKMLLKNCSKTPTPTVPLKTVGGRTKKDIAKAKVIKSEPKRSGKKYACKELVSLANPTRTHPNGLKWSNGWSWEGEGFKARVFLAGDETPVFRRCYPAMRHIEGDIIYPMDCILLKSGPRKQQLPFIAKVASLWENPDDGEMMISLLWYYRPEHTDMGRQPLQPDDEVFASRHRDTNSVACIEDKCYVLTFNEYCRYKKSLSASEFGVAMDKVRRVVPQPDYYPRSRRLPSGRIANELLFFCRKVYDFRTKRLLKKPY</sequence>
<feature type="compositionally biased region" description="Basic and acidic residues" evidence="1">
    <location>
        <begin position="370"/>
        <end position="383"/>
    </location>
</feature>
<feature type="region of interest" description="Disordered" evidence="1">
    <location>
        <begin position="1"/>
        <end position="55"/>
    </location>
</feature>
<organism evidence="3">
    <name type="scientific">Lygus hesperus</name>
    <name type="common">Western plant bug</name>
    <dbReference type="NCBI Taxonomy" id="30085"/>
    <lineage>
        <taxon>Eukaryota</taxon>
        <taxon>Metazoa</taxon>
        <taxon>Ecdysozoa</taxon>
        <taxon>Arthropoda</taxon>
        <taxon>Hexapoda</taxon>
        <taxon>Insecta</taxon>
        <taxon>Pterygota</taxon>
        <taxon>Neoptera</taxon>
        <taxon>Paraneoptera</taxon>
        <taxon>Hemiptera</taxon>
        <taxon>Heteroptera</taxon>
        <taxon>Panheteroptera</taxon>
        <taxon>Cimicomorpha</taxon>
        <taxon>Miridae</taxon>
        <taxon>Mirini</taxon>
        <taxon>Lygus</taxon>
    </lineage>
</organism>
<proteinExistence type="predicted"/>
<dbReference type="InterPro" id="IPR043151">
    <property type="entry name" value="BAH_sf"/>
</dbReference>
<dbReference type="AlphaFoldDB" id="A0A0A9WFB8"/>
<feature type="compositionally biased region" description="Low complexity" evidence="1">
    <location>
        <begin position="72"/>
        <end position="97"/>
    </location>
</feature>
<reference evidence="3" key="1">
    <citation type="journal article" date="2014" name="PLoS ONE">
        <title>Transcriptome-Based Identification of ABC Transporters in the Western Tarnished Plant Bug Lygus hesperus.</title>
        <authorList>
            <person name="Hull J.J."/>
            <person name="Chaney K."/>
            <person name="Geib S.M."/>
            <person name="Fabrick J.A."/>
            <person name="Brent C.S."/>
            <person name="Walsh D."/>
            <person name="Lavine L.C."/>
        </authorList>
    </citation>
    <scope>NUCLEOTIDE SEQUENCE</scope>
</reference>
<dbReference type="SMART" id="SM00439">
    <property type="entry name" value="BAH"/>
    <property type="match status" value="1"/>
</dbReference>
<feature type="region of interest" description="Disordered" evidence="1">
    <location>
        <begin position="257"/>
        <end position="289"/>
    </location>
</feature>
<feature type="region of interest" description="Disordered" evidence="1">
    <location>
        <begin position="162"/>
        <end position="201"/>
    </location>
</feature>
<accession>A0A0A9WFB8</accession>
<dbReference type="PROSITE" id="PS51038">
    <property type="entry name" value="BAH"/>
    <property type="match status" value="1"/>
</dbReference>
<feature type="compositionally biased region" description="Polar residues" evidence="1">
    <location>
        <begin position="20"/>
        <end position="30"/>
    </location>
</feature>
<dbReference type="GO" id="GO:0003682">
    <property type="term" value="F:chromatin binding"/>
    <property type="evidence" value="ECO:0007669"/>
    <property type="project" value="InterPro"/>
</dbReference>
<feature type="compositionally biased region" description="Pro residues" evidence="1">
    <location>
        <begin position="186"/>
        <end position="201"/>
    </location>
</feature>
<dbReference type="Gene3D" id="2.30.30.490">
    <property type="match status" value="1"/>
</dbReference>
<dbReference type="GO" id="GO:0031507">
    <property type="term" value="P:heterochromatin formation"/>
    <property type="evidence" value="ECO:0007669"/>
    <property type="project" value="TreeGrafter"/>
</dbReference>
<protein>
    <submittedName>
        <fullName evidence="3">Bromo adjacent homology domain-containing 1 protein</fullName>
    </submittedName>
</protein>
<dbReference type="PANTHER" id="PTHR46576:SF1">
    <property type="entry name" value="BROMO ADJACENT HOMOLOGY DOMAIN-CONTAINING 1 PROTEIN"/>
    <property type="match status" value="1"/>
</dbReference>
<evidence type="ECO:0000259" key="2">
    <source>
        <dbReference type="PROSITE" id="PS51038"/>
    </source>
</evidence>
<evidence type="ECO:0000256" key="1">
    <source>
        <dbReference type="SAM" id="MobiDB-lite"/>
    </source>
</evidence>